<evidence type="ECO:0000313" key="7">
    <source>
        <dbReference type="Proteomes" id="UP000199339"/>
    </source>
</evidence>
<dbReference type="InterPro" id="IPR036922">
    <property type="entry name" value="Rieske_2Fe-2S_sf"/>
</dbReference>
<keyword evidence="2" id="KW-0479">Metal-binding</keyword>
<reference evidence="7" key="1">
    <citation type="submission" date="2016-10" db="EMBL/GenBank/DDBJ databases">
        <authorList>
            <person name="Varghese N."/>
            <person name="Submissions S."/>
        </authorList>
    </citation>
    <scope>NUCLEOTIDE SEQUENCE [LARGE SCALE GENOMIC DNA]</scope>
    <source>
        <strain evidence="7">CGMCC 1.6775</strain>
    </source>
</reference>
<dbReference type="GO" id="GO:0046872">
    <property type="term" value="F:metal ion binding"/>
    <property type="evidence" value="ECO:0007669"/>
    <property type="project" value="UniProtKB-KW"/>
</dbReference>
<protein>
    <submittedName>
        <fullName evidence="6">p-cumate 2,3-dioxygenase ferredoxin subunit</fullName>
    </submittedName>
</protein>
<keyword evidence="4" id="KW-0411">Iron-sulfur</keyword>
<feature type="domain" description="Rieske" evidence="5">
    <location>
        <begin position="15"/>
        <end position="112"/>
    </location>
</feature>
<organism evidence="6 7">
    <name type="scientific">Marinobacter pelagius</name>
    <dbReference type="NCBI Taxonomy" id="379482"/>
    <lineage>
        <taxon>Bacteria</taxon>
        <taxon>Pseudomonadati</taxon>
        <taxon>Pseudomonadota</taxon>
        <taxon>Gammaproteobacteria</taxon>
        <taxon>Pseudomonadales</taxon>
        <taxon>Marinobacteraceae</taxon>
        <taxon>Marinobacter</taxon>
    </lineage>
</organism>
<dbReference type="RefSeq" id="WP_092004134.1">
    <property type="nucleotide sequence ID" value="NZ_FOUR01000006.1"/>
</dbReference>
<dbReference type="Pfam" id="PF00355">
    <property type="entry name" value="Rieske"/>
    <property type="match status" value="1"/>
</dbReference>
<evidence type="ECO:0000256" key="4">
    <source>
        <dbReference type="ARBA" id="ARBA00023014"/>
    </source>
</evidence>
<evidence type="ECO:0000256" key="1">
    <source>
        <dbReference type="ARBA" id="ARBA00022714"/>
    </source>
</evidence>
<dbReference type="Proteomes" id="UP000199339">
    <property type="component" value="Unassembled WGS sequence"/>
</dbReference>
<dbReference type="SUPFAM" id="SSF50022">
    <property type="entry name" value="ISP domain"/>
    <property type="match status" value="1"/>
</dbReference>
<gene>
    <name evidence="6" type="ORF">SAMN04487961_2556</name>
</gene>
<proteinExistence type="predicted"/>
<evidence type="ECO:0000313" key="6">
    <source>
        <dbReference type="EMBL" id="SFN24480.1"/>
    </source>
</evidence>
<dbReference type="PANTHER" id="PTHR21496">
    <property type="entry name" value="FERREDOXIN-RELATED"/>
    <property type="match status" value="1"/>
</dbReference>
<keyword evidence="6" id="KW-0223">Dioxygenase</keyword>
<evidence type="ECO:0000259" key="5">
    <source>
        <dbReference type="PROSITE" id="PS51296"/>
    </source>
</evidence>
<dbReference type="CDD" id="cd03528">
    <property type="entry name" value="Rieske_RO_ferredoxin"/>
    <property type="match status" value="1"/>
</dbReference>
<dbReference type="AlphaFoldDB" id="A0A1I4XGP6"/>
<dbReference type="OrthoDB" id="9800167at2"/>
<dbReference type="EMBL" id="FOUR01000006">
    <property type="protein sequence ID" value="SFN24480.1"/>
    <property type="molecule type" value="Genomic_DNA"/>
</dbReference>
<keyword evidence="7" id="KW-1185">Reference proteome</keyword>
<sequence length="117" mass="13098">MNQQIIATNNTNKWVPICSFSEVEPGDVMQAELPDGHKLAVYNLDGDIYVTDDRCTHGEASLSEDGMVEGEEIECTWHFGRFDIRTGKACAMPCTVPLKTWNVEVQGDQVFVEDDRS</sequence>
<keyword evidence="6" id="KW-0560">Oxidoreductase</keyword>
<dbReference type="PANTHER" id="PTHR21496:SF23">
    <property type="entry name" value="3-PHENYLPROPIONATE_CINNAMIC ACID DIOXYGENASE FERREDOXIN SUBUNIT"/>
    <property type="match status" value="1"/>
</dbReference>
<keyword evidence="1" id="KW-0001">2Fe-2S</keyword>
<dbReference type="PROSITE" id="PS51296">
    <property type="entry name" value="RIESKE"/>
    <property type="match status" value="1"/>
</dbReference>
<dbReference type="GO" id="GO:0051213">
    <property type="term" value="F:dioxygenase activity"/>
    <property type="evidence" value="ECO:0007669"/>
    <property type="project" value="UniProtKB-KW"/>
</dbReference>
<dbReference type="InterPro" id="IPR017941">
    <property type="entry name" value="Rieske_2Fe-2S"/>
</dbReference>
<keyword evidence="3" id="KW-0408">Iron</keyword>
<accession>A0A1I4XGP6</accession>
<name>A0A1I4XGP6_9GAMM</name>
<evidence type="ECO:0000256" key="2">
    <source>
        <dbReference type="ARBA" id="ARBA00022723"/>
    </source>
</evidence>
<dbReference type="Gene3D" id="2.102.10.10">
    <property type="entry name" value="Rieske [2Fe-2S] iron-sulphur domain"/>
    <property type="match status" value="1"/>
</dbReference>
<evidence type="ECO:0000256" key="3">
    <source>
        <dbReference type="ARBA" id="ARBA00023004"/>
    </source>
</evidence>
<dbReference type="GO" id="GO:0051537">
    <property type="term" value="F:2 iron, 2 sulfur cluster binding"/>
    <property type="evidence" value="ECO:0007669"/>
    <property type="project" value="UniProtKB-KW"/>
</dbReference>